<gene>
    <name evidence="2" type="ORF">ACA1_296410</name>
</gene>
<dbReference type="GeneID" id="14926603"/>
<proteinExistence type="predicted"/>
<dbReference type="GO" id="GO:0005654">
    <property type="term" value="C:nucleoplasm"/>
    <property type="evidence" value="ECO:0007669"/>
    <property type="project" value="TreeGrafter"/>
</dbReference>
<dbReference type="GO" id="GO:0005730">
    <property type="term" value="C:nucleolus"/>
    <property type="evidence" value="ECO:0007669"/>
    <property type="project" value="InterPro"/>
</dbReference>
<evidence type="ECO:0000256" key="1">
    <source>
        <dbReference type="SAM" id="MobiDB-lite"/>
    </source>
</evidence>
<feature type="compositionally biased region" description="Low complexity" evidence="1">
    <location>
        <begin position="634"/>
        <end position="655"/>
    </location>
</feature>
<dbReference type="RefSeq" id="XP_004368298.1">
    <property type="nucleotide sequence ID" value="XM_004368241.1"/>
</dbReference>
<dbReference type="KEGG" id="acan:ACA1_296410"/>
<feature type="region of interest" description="Disordered" evidence="1">
    <location>
        <begin position="459"/>
        <end position="516"/>
    </location>
</feature>
<dbReference type="Proteomes" id="UP000011083">
    <property type="component" value="Unassembled WGS sequence"/>
</dbReference>
<name>L8HLJ7_ACACF</name>
<feature type="region of interest" description="Disordered" evidence="1">
    <location>
        <begin position="711"/>
        <end position="733"/>
    </location>
</feature>
<feature type="compositionally biased region" description="Pro residues" evidence="1">
    <location>
        <begin position="242"/>
        <end position="256"/>
    </location>
</feature>
<feature type="compositionally biased region" description="Pro residues" evidence="1">
    <location>
        <begin position="308"/>
        <end position="320"/>
    </location>
</feature>
<evidence type="ECO:0000313" key="2">
    <source>
        <dbReference type="EMBL" id="ELR25543.1"/>
    </source>
</evidence>
<organism evidence="2 3">
    <name type="scientific">Acanthamoeba castellanii (strain ATCC 30010 / Neff)</name>
    <dbReference type="NCBI Taxonomy" id="1257118"/>
    <lineage>
        <taxon>Eukaryota</taxon>
        <taxon>Amoebozoa</taxon>
        <taxon>Discosea</taxon>
        <taxon>Longamoebia</taxon>
        <taxon>Centramoebida</taxon>
        <taxon>Acanthamoebidae</taxon>
        <taxon>Acanthamoeba</taxon>
    </lineage>
</organism>
<dbReference type="AlphaFoldDB" id="L8HLJ7"/>
<sequence>MEEESQHPLSLCGTPTSSPVLPLPPLRVSLGSALGGEGDVAISPGTTYVVRLELRPPASFASQPVHRLVLHAPPAPNPSQDVARGVLELKLEVLKDGLALPLVDTLSFHKKKNERRSYLEHDLKNTPLAIHLSELREDRPEGRSYSSAIYVRFNVRGKQSERWFLRASVPILGPRVQVDIPLTFHGGKRKAVAPSPSPSPSPTSSQQLWTPSPSPSPSPSSSSSSSSMTNSISASPSSSLPSPSPSPSPSPQPTPLQPRSSPAAAAPPSHVIQRLLHLMTPGSAQRAATAAAAQVEPSPPAVQATEQRPPPAAASPPPKPTTAATATATAPAALPPHTQLMSTRSEVKKVIPDGARLRSLDEKIVVHITGKELLEHGDHLDVRLQCDFFDVTLPATAESRMANKRQEVRFTPRQLFGGTVMHLVATDRVKCRLSFYCAGVHIAAWQRFTFTIDAPLQPTEPASDSVADSRAAARVAQNQIDTREADEPAAKRPRTTAYDEPAQPPPPLQQQQQPQIEAMEHTAQERLQGGEVVAEPCEEEDTEEEFGGGGNWPRTTPAEEDTHGEAATAKDDESQPQPPAAQGSQSEEYVDMDETQEEVLDDVEPAAPVPTKPVADQPRQTPVTAATAPPPPVTTATVVAASAAAATTSAASSSAPPRPPPATTVSTPPRRPPAASYQSPQLPPRPPVSSSSSSFILSSIPAHLFPPRLAAANSLSRPPTPAPTPKSAPVVAPAPTSTSVLPVVIAPRPLLPRPASKQAIPASMRRPLAPPAWCARCSRIHQLPCYAGARTTRINCYGQPVSSSAYCGIEGHWKTECELRVWHEQNAANKRTTDSVASTSSTANP</sequence>
<evidence type="ECO:0000313" key="3">
    <source>
        <dbReference type="Proteomes" id="UP000011083"/>
    </source>
</evidence>
<dbReference type="EMBL" id="KB007805">
    <property type="protein sequence ID" value="ELR25543.1"/>
    <property type="molecule type" value="Genomic_DNA"/>
</dbReference>
<feature type="region of interest" description="Disordered" evidence="1">
    <location>
        <begin position="187"/>
        <end position="267"/>
    </location>
</feature>
<feature type="compositionally biased region" description="Acidic residues" evidence="1">
    <location>
        <begin position="588"/>
        <end position="604"/>
    </location>
</feature>
<feature type="region of interest" description="Disordered" evidence="1">
    <location>
        <begin position="283"/>
        <end position="345"/>
    </location>
</feature>
<feature type="compositionally biased region" description="Low complexity" evidence="1">
    <location>
        <begin position="462"/>
        <end position="476"/>
    </location>
</feature>
<feature type="compositionally biased region" description="Low complexity" evidence="1">
    <location>
        <begin position="663"/>
        <end position="680"/>
    </location>
</feature>
<dbReference type="PANTHER" id="PTHR23216">
    <property type="entry name" value="NUCLEOLAR AND COILED-BODY PHOSPHOPROTEIN 1"/>
    <property type="match status" value="1"/>
</dbReference>
<feature type="compositionally biased region" description="Low complexity" evidence="1">
    <location>
        <begin position="321"/>
        <end position="336"/>
    </location>
</feature>
<feature type="compositionally biased region" description="Acidic residues" evidence="1">
    <location>
        <begin position="536"/>
        <end position="546"/>
    </location>
</feature>
<feature type="compositionally biased region" description="Basic and acidic residues" evidence="1">
    <location>
        <begin position="560"/>
        <end position="573"/>
    </location>
</feature>
<feature type="compositionally biased region" description="Low complexity" evidence="1">
    <location>
        <begin position="257"/>
        <end position="267"/>
    </location>
</feature>
<dbReference type="PANTHER" id="PTHR23216:SF1">
    <property type="entry name" value="NUCLEOLAR AND COILED-BODY PHOSPHOPROTEIN 1"/>
    <property type="match status" value="1"/>
</dbReference>
<feature type="compositionally biased region" description="Low complexity" evidence="1">
    <location>
        <begin position="219"/>
        <end position="241"/>
    </location>
</feature>
<feature type="compositionally biased region" description="Basic and acidic residues" evidence="1">
    <location>
        <begin position="481"/>
        <end position="490"/>
    </location>
</feature>
<dbReference type="VEuPathDB" id="AmoebaDB:ACA1_296410"/>
<dbReference type="InterPro" id="IPR039191">
    <property type="entry name" value="Nopp140-like"/>
</dbReference>
<feature type="compositionally biased region" description="Low complexity" evidence="1">
    <location>
        <begin position="202"/>
        <end position="211"/>
    </location>
</feature>
<reference evidence="2 3" key="1">
    <citation type="journal article" date="2013" name="Genome Biol.">
        <title>Genome of Acanthamoeba castellanii highlights extensive lateral gene transfer and early evolution of tyrosine kinase signaling.</title>
        <authorList>
            <person name="Clarke M."/>
            <person name="Lohan A.J."/>
            <person name="Liu B."/>
            <person name="Lagkouvardos I."/>
            <person name="Roy S."/>
            <person name="Zafar N."/>
            <person name="Bertelli C."/>
            <person name="Schilde C."/>
            <person name="Kianianmomeni A."/>
            <person name="Burglin T.R."/>
            <person name="Frech C."/>
            <person name="Turcotte B."/>
            <person name="Kopec K.O."/>
            <person name="Synnott J.M."/>
            <person name="Choo C."/>
            <person name="Paponov I."/>
            <person name="Finkler A."/>
            <person name="Soon Heng Tan C."/>
            <person name="Hutchins A.P."/>
            <person name="Weinmeier T."/>
            <person name="Rattei T."/>
            <person name="Chu J.S."/>
            <person name="Gimenez G."/>
            <person name="Irimia M."/>
            <person name="Rigden D.J."/>
            <person name="Fitzpatrick D.A."/>
            <person name="Lorenzo-Morales J."/>
            <person name="Bateman A."/>
            <person name="Chiu C.H."/>
            <person name="Tang P."/>
            <person name="Hegemann P."/>
            <person name="Fromm H."/>
            <person name="Raoult D."/>
            <person name="Greub G."/>
            <person name="Miranda-Saavedra D."/>
            <person name="Chen N."/>
            <person name="Nash P."/>
            <person name="Ginger M.L."/>
            <person name="Horn M."/>
            <person name="Schaap P."/>
            <person name="Caler L."/>
            <person name="Loftus B."/>
        </authorList>
    </citation>
    <scope>NUCLEOTIDE SEQUENCE [LARGE SCALE GENOMIC DNA]</scope>
    <source>
        <strain evidence="2 3">Neff</strain>
    </source>
</reference>
<feature type="compositionally biased region" description="Low complexity" evidence="1">
    <location>
        <begin position="284"/>
        <end position="294"/>
    </location>
</feature>
<accession>L8HLJ7</accession>
<keyword evidence="3" id="KW-1185">Reference proteome</keyword>
<dbReference type="OMA" id="TTRINCY"/>
<protein>
    <submittedName>
        <fullName evidence="2">Uncharacterized protein</fullName>
    </submittedName>
</protein>
<feature type="region of interest" description="Disordered" evidence="1">
    <location>
        <begin position="535"/>
        <end position="693"/>
    </location>
</feature>